<dbReference type="Proteomes" id="UP000054653">
    <property type="component" value="Unassembled WGS sequence"/>
</dbReference>
<organism evidence="1 2">
    <name type="scientific">Trichinella britovi</name>
    <name type="common">Parasitic roundworm</name>
    <dbReference type="NCBI Taxonomy" id="45882"/>
    <lineage>
        <taxon>Eukaryota</taxon>
        <taxon>Metazoa</taxon>
        <taxon>Ecdysozoa</taxon>
        <taxon>Nematoda</taxon>
        <taxon>Enoplea</taxon>
        <taxon>Dorylaimia</taxon>
        <taxon>Trichinellida</taxon>
        <taxon>Trichinellidae</taxon>
        <taxon>Trichinella</taxon>
    </lineage>
</organism>
<proteinExistence type="predicted"/>
<comment type="caution">
    <text evidence="1">The sequence shown here is derived from an EMBL/GenBank/DDBJ whole genome shotgun (WGS) entry which is preliminary data.</text>
</comment>
<accession>A0A0V1D1U8</accession>
<dbReference type="EMBL" id="JYDI01000055">
    <property type="protein sequence ID" value="KRY55432.1"/>
    <property type="molecule type" value="Genomic_DNA"/>
</dbReference>
<dbReference type="AlphaFoldDB" id="A0A0V1D1U8"/>
<keyword evidence="2" id="KW-1185">Reference proteome</keyword>
<evidence type="ECO:0000313" key="2">
    <source>
        <dbReference type="Proteomes" id="UP000054653"/>
    </source>
</evidence>
<name>A0A0V1D1U8_TRIBR</name>
<protein>
    <submittedName>
        <fullName evidence="1">Uncharacterized protein</fullName>
    </submittedName>
</protein>
<reference evidence="1 2" key="1">
    <citation type="submission" date="2015-01" db="EMBL/GenBank/DDBJ databases">
        <title>Evolution of Trichinella species and genotypes.</title>
        <authorList>
            <person name="Korhonen P.K."/>
            <person name="Edoardo P."/>
            <person name="Giuseppe L.R."/>
            <person name="Gasser R.B."/>
        </authorList>
    </citation>
    <scope>NUCLEOTIDE SEQUENCE [LARGE SCALE GENOMIC DNA]</scope>
    <source>
        <strain evidence="1">ISS120</strain>
    </source>
</reference>
<evidence type="ECO:0000313" key="1">
    <source>
        <dbReference type="EMBL" id="KRY55432.1"/>
    </source>
</evidence>
<sequence length="51" mass="5684">MIEADQPFMFIGAKRALPLCHQVLRRLTFLGPFFSAPSGFLSPTVMQCSQP</sequence>
<gene>
    <name evidence="1" type="ORF">T03_4498</name>
</gene>